<dbReference type="InterPro" id="IPR000086">
    <property type="entry name" value="NUDIX_hydrolase_dom"/>
</dbReference>
<dbReference type="OrthoDB" id="206213at2759"/>
<dbReference type="PANTHER" id="PTHR43475:SF3">
    <property type="entry name" value="TRANSLATION INITIATION FACTOR EIF-2B SUBUNIT FAMILY PROTEIN (AFU_ORTHOLOGUE AFUA_2G14290)"/>
    <property type="match status" value="1"/>
</dbReference>
<dbReference type="EMBL" id="CAMKVN010000246">
    <property type="protein sequence ID" value="CAI2165741.1"/>
    <property type="molecule type" value="Genomic_DNA"/>
</dbReference>
<dbReference type="InterPro" id="IPR037171">
    <property type="entry name" value="NagB/RpiA_transferase-like"/>
</dbReference>
<name>A0A9W4SE58_9GLOM</name>
<feature type="region of interest" description="Disordered" evidence="3">
    <location>
        <begin position="449"/>
        <end position="469"/>
    </location>
</feature>
<dbReference type="InterPro" id="IPR000649">
    <property type="entry name" value="IF-2B-related"/>
</dbReference>
<protein>
    <submittedName>
        <fullName evidence="5">5123_t:CDS:1</fullName>
    </submittedName>
</protein>
<dbReference type="SUPFAM" id="SSF55811">
    <property type="entry name" value="Nudix"/>
    <property type="match status" value="1"/>
</dbReference>
<evidence type="ECO:0000259" key="4">
    <source>
        <dbReference type="PROSITE" id="PS51462"/>
    </source>
</evidence>
<dbReference type="SUPFAM" id="SSF100950">
    <property type="entry name" value="NagB/RpiA/CoA transferase-like"/>
    <property type="match status" value="1"/>
</dbReference>
<dbReference type="GO" id="GO:0019509">
    <property type="term" value="P:L-methionine salvage from methylthioadenosine"/>
    <property type="evidence" value="ECO:0007669"/>
    <property type="project" value="TreeGrafter"/>
</dbReference>
<feature type="domain" description="Nudix hydrolase" evidence="4">
    <location>
        <begin position="3"/>
        <end position="145"/>
    </location>
</feature>
<evidence type="ECO:0000313" key="6">
    <source>
        <dbReference type="Proteomes" id="UP001153678"/>
    </source>
</evidence>
<dbReference type="PANTHER" id="PTHR43475">
    <property type="entry name" value="METHYLTHIORIBOSE-1-PHOSPHATE ISOMERASE"/>
    <property type="match status" value="1"/>
</dbReference>
<accession>A0A9W4SE58</accession>
<dbReference type="AlphaFoldDB" id="A0A9W4SE58"/>
<dbReference type="Pfam" id="PF00293">
    <property type="entry name" value="NUDIX"/>
    <property type="match status" value="1"/>
</dbReference>
<evidence type="ECO:0000256" key="1">
    <source>
        <dbReference type="ARBA" id="ARBA00007251"/>
    </source>
</evidence>
<gene>
    <name evidence="5" type="ORF">FWILDA_LOCUS2221</name>
</gene>
<comment type="caution">
    <text evidence="5">The sequence shown here is derived from an EMBL/GenBank/DDBJ whole genome shotgun (WGS) entry which is preliminary data.</text>
</comment>
<dbReference type="Gene3D" id="3.40.50.10470">
    <property type="entry name" value="Translation initiation factor eif-2b, domain 2"/>
    <property type="match status" value="1"/>
</dbReference>
<reference evidence="5" key="1">
    <citation type="submission" date="2022-08" db="EMBL/GenBank/DDBJ databases">
        <authorList>
            <person name="Kallberg Y."/>
            <person name="Tangrot J."/>
            <person name="Rosling A."/>
        </authorList>
    </citation>
    <scope>NUCLEOTIDE SEQUENCE</scope>
    <source>
        <strain evidence="5">Wild A</strain>
    </source>
</reference>
<keyword evidence="6" id="KW-1185">Reference proteome</keyword>
<dbReference type="InterPro" id="IPR015797">
    <property type="entry name" value="NUDIX_hydrolase-like_dom_sf"/>
</dbReference>
<organism evidence="5 6">
    <name type="scientific">Funneliformis geosporum</name>
    <dbReference type="NCBI Taxonomy" id="1117311"/>
    <lineage>
        <taxon>Eukaryota</taxon>
        <taxon>Fungi</taxon>
        <taxon>Fungi incertae sedis</taxon>
        <taxon>Mucoromycota</taxon>
        <taxon>Glomeromycotina</taxon>
        <taxon>Glomeromycetes</taxon>
        <taxon>Glomerales</taxon>
        <taxon>Glomeraceae</taxon>
        <taxon>Funneliformis</taxon>
    </lineage>
</organism>
<feature type="compositionally biased region" description="Basic and acidic residues" evidence="3">
    <location>
        <begin position="449"/>
        <end position="464"/>
    </location>
</feature>
<dbReference type="Gene3D" id="3.90.79.10">
    <property type="entry name" value="Nucleoside Triphosphate Pyrophosphohydrolase"/>
    <property type="match status" value="1"/>
</dbReference>
<dbReference type="Pfam" id="PF01008">
    <property type="entry name" value="IF-2B"/>
    <property type="match status" value="1"/>
</dbReference>
<evidence type="ECO:0000313" key="5">
    <source>
        <dbReference type="EMBL" id="CAI2165741.1"/>
    </source>
</evidence>
<sequence length="535" mass="61143">MKVRRVVTSFLTYTEGSETFSQGNKLLLLKRSDKVRTYQNHWASVCGGIESNDSSPLERALKEIREETSLSSTDITLIRSGKPLTILTEIIWKVYPFLFHINSPTLINKIQIDWEHQAYKWINPSELINYECVPNLLETLHRVYLPLCVHEGLNDLFKNRTSGAQELSMKALDILKKTVESQECRTISKDTLELWKNLLNIGWHLTQIRPNMKASISYGIINVLKRSKQVLQEGKNGGKMSLEEFESIVIDLIDRSKSTFNESEKKINENFLNLLFPSLGSKQLQGEQETRLPLKIHIITMSYSSTIYSALSSLIQNFINYSSSQSRECYNTSSLTVTIMESRPLNEGATLAKNLSNFLPSSTNTQSHSKSSICIQVITDVSCNYFMSSVTHVLLGADRILGNNGNIINKIGSMSLALSASYFNKPVYILSKSDKIASFFSSEDELSRELEQESKKEEGEKMEENDSTELTNSYGQDWINNIKEKNVLIRNIYFEMVESNFINGYIMEIDDVINVNRIKELWNQRKDSEKIFDEI</sequence>
<dbReference type="Proteomes" id="UP001153678">
    <property type="component" value="Unassembled WGS sequence"/>
</dbReference>
<dbReference type="PROSITE" id="PS51462">
    <property type="entry name" value="NUDIX"/>
    <property type="match status" value="1"/>
</dbReference>
<proteinExistence type="inferred from homology"/>
<dbReference type="InterPro" id="IPR042529">
    <property type="entry name" value="IF_2B-like_C"/>
</dbReference>
<comment type="similarity">
    <text evidence="1 2">Belongs to the eIF-2B alpha/beta/delta subunits family.</text>
</comment>
<evidence type="ECO:0000256" key="3">
    <source>
        <dbReference type="SAM" id="MobiDB-lite"/>
    </source>
</evidence>
<dbReference type="GO" id="GO:0046523">
    <property type="term" value="F:S-methyl-5-thioribose-1-phosphate isomerase activity"/>
    <property type="evidence" value="ECO:0007669"/>
    <property type="project" value="TreeGrafter"/>
</dbReference>
<evidence type="ECO:0000256" key="2">
    <source>
        <dbReference type="RuleBase" id="RU003814"/>
    </source>
</evidence>